<proteinExistence type="predicted"/>
<dbReference type="EMBL" id="JBHFFA010000001">
    <property type="protein sequence ID" value="KAL2651843.1"/>
    <property type="molecule type" value="Genomic_DNA"/>
</dbReference>
<protein>
    <submittedName>
        <fullName evidence="1">Uncharacterized protein</fullName>
    </submittedName>
</protein>
<organism evidence="1 2">
    <name type="scientific">Riccia fluitans</name>
    <dbReference type="NCBI Taxonomy" id="41844"/>
    <lineage>
        <taxon>Eukaryota</taxon>
        <taxon>Viridiplantae</taxon>
        <taxon>Streptophyta</taxon>
        <taxon>Embryophyta</taxon>
        <taxon>Marchantiophyta</taxon>
        <taxon>Marchantiopsida</taxon>
        <taxon>Marchantiidae</taxon>
        <taxon>Marchantiales</taxon>
        <taxon>Ricciaceae</taxon>
        <taxon>Riccia</taxon>
    </lineage>
</organism>
<dbReference type="Proteomes" id="UP001605036">
    <property type="component" value="Unassembled WGS sequence"/>
</dbReference>
<gene>
    <name evidence="1" type="ORF">R1flu_019971</name>
</gene>
<keyword evidence="2" id="KW-1185">Reference proteome</keyword>
<sequence length="249" mass="27655">MSVNPLEHNFVWGVDNGRTRCRAHLSFIVSVVLHSSLSRSSSLSNKEGEFMKKVAAELAILGGLRTTTPGPRNSRDTRSVLLLVRLLNFLLGRQKVGGTVQPDYRAIGTLEPDYSVLKDRALVSPKAKGVHSSLCILRIWQALQYYPIYPDRFHAAAVHAGFAQSSSPAKKSCSVQFTDDKALLLYSLFQQGNMEAAASREVTAKKRVASLISSWAKDIGIHLFLEHLLKLLDKEYLRSWAGLNHIPFP</sequence>
<name>A0ABD1ZKE5_9MARC</name>
<evidence type="ECO:0000313" key="2">
    <source>
        <dbReference type="Proteomes" id="UP001605036"/>
    </source>
</evidence>
<evidence type="ECO:0000313" key="1">
    <source>
        <dbReference type="EMBL" id="KAL2651843.1"/>
    </source>
</evidence>
<dbReference type="AlphaFoldDB" id="A0ABD1ZKE5"/>
<comment type="caution">
    <text evidence="1">The sequence shown here is derived from an EMBL/GenBank/DDBJ whole genome shotgun (WGS) entry which is preliminary data.</text>
</comment>
<reference evidence="1 2" key="1">
    <citation type="submission" date="2024-09" db="EMBL/GenBank/DDBJ databases">
        <title>Chromosome-scale assembly of Riccia fluitans.</title>
        <authorList>
            <person name="Paukszto L."/>
            <person name="Sawicki J."/>
            <person name="Karawczyk K."/>
            <person name="Piernik-Szablinska J."/>
            <person name="Szczecinska M."/>
            <person name="Mazdziarz M."/>
        </authorList>
    </citation>
    <scope>NUCLEOTIDE SEQUENCE [LARGE SCALE GENOMIC DNA]</scope>
    <source>
        <strain evidence="1">Rf_01</strain>
        <tissue evidence="1">Aerial parts of the thallus</tissue>
    </source>
</reference>
<accession>A0ABD1ZKE5</accession>